<evidence type="ECO:0000313" key="2">
    <source>
        <dbReference type="EMBL" id="GAA0866703.1"/>
    </source>
</evidence>
<organism evidence="2 3">
    <name type="scientific">Sphingopyxis soli</name>
    <dbReference type="NCBI Taxonomy" id="592051"/>
    <lineage>
        <taxon>Bacteria</taxon>
        <taxon>Pseudomonadati</taxon>
        <taxon>Pseudomonadota</taxon>
        <taxon>Alphaproteobacteria</taxon>
        <taxon>Sphingomonadales</taxon>
        <taxon>Sphingomonadaceae</taxon>
        <taxon>Sphingopyxis</taxon>
    </lineage>
</organism>
<protein>
    <submittedName>
        <fullName evidence="2">Pyridoxamine 5'-phosphate oxidase family protein</fullName>
    </submittedName>
</protein>
<name>A0ABN1MBK8_9SPHN</name>
<gene>
    <name evidence="2" type="ORF">GCM10009115_30880</name>
</gene>
<dbReference type="Pfam" id="PF01243">
    <property type="entry name" value="PNPOx_N"/>
    <property type="match status" value="1"/>
</dbReference>
<dbReference type="EMBL" id="BAAAFE010000009">
    <property type="protein sequence ID" value="GAA0866703.1"/>
    <property type="molecule type" value="Genomic_DNA"/>
</dbReference>
<evidence type="ECO:0000313" key="3">
    <source>
        <dbReference type="Proteomes" id="UP001500738"/>
    </source>
</evidence>
<keyword evidence="3" id="KW-1185">Reference proteome</keyword>
<sequence length="208" mass="23153">MARNYRHTLFDDAVKLRQQAHGSRASYAKLDAGADGTPDALTPKEIAFIEARDSFYMASVNAGGWPYMQHRGGPAGFLRHIGGNRIGFADYRGNKQYISTANLAVNDRVSLFLMDYPNRERLKLIGHAVSVELADDPAAVTALMPEGYRAVPERVFFIDVIGWEWNCSQHITPRFTEAEISAAIKPMAAELNQLRAEIAALRAERDDQ</sequence>
<dbReference type="PANTHER" id="PTHR42815">
    <property type="entry name" value="FAD-BINDING, PUTATIVE (AFU_ORTHOLOGUE AFUA_6G07600)-RELATED"/>
    <property type="match status" value="1"/>
</dbReference>
<dbReference type="Gene3D" id="2.30.110.10">
    <property type="entry name" value="Electron Transport, Fmn-binding Protein, Chain A"/>
    <property type="match status" value="1"/>
</dbReference>
<accession>A0ABN1MBK8</accession>
<dbReference type="SUPFAM" id="SSF50475">
    <property type="entry name" value="FMN-binding split barrel"/>
    <property type="match status" value="1"/>
</dbReference>
<evidence type="ECO:0000259" key="1">
    <source>
        <dbReference type="Pfam" id="PF01243"/>
    </source>
</evidence>
<dbReference type="RefSeq" id="WP_215350626.1">
    <property type="nucleotide sequence ID" value="NZ_BAAAFE010000009.1"/>
</dbReference>
<feature type="domain" description="Pyridoxamine 5'-phosphate oxidase N-terminal" evidence="1">
    <location>
        <begin position="45"/>
        <end position="142"/>
    </location>
</feature>
<reference evidence="2 3" key="1">
    <citation type="journal article" date="2019" name="Int. J. Syst. Evol. Microbiol.">
        <title>The Global Catalogue of Microorganisms (GCM) 10K type strain sequencing project: providing services to taxonomists for standard genome sequencing and annotation.</title>
        <authorList>
            <consortium name="The Broad Institute Genomics Platform"/>
            <consortium name="The Broad Institute Genome Sequencing Center for Infectious Disease"/>
            <person name="Wu L."/>
            <person name="Ma J."/>
        </authorList>
    </citation>
    <scope>NUCLEOTIDE SEQUENCE [LARGE SCALE GENOMIC DNA]</scope>
    <source>
        <strain evidence="2 3">JCM 15910</strain>
    </source>
</reference>
<dbReference type="InterPro" id="IPR012349">
    <property type="entry name" value="Split_barrel_FMN-bd"/>
</dbReference>
<proteinExistence type="predicted"/>
<dbReference type="PANTHER" id="PTHR42815:SF2">
    <property type="entry name" value="FAD-BINDING, PUTATIVE (AFU_ORTHOLOGUE AFUA_6G07600)-RELATED"/>
    <property type="match status" value="1"/>
</dbReference>
<dbReference type="Proteomes" id="UP001500738">
    <property type="component" value="Unassembled WGS sequence"/>
</dbReference>
<comment type="caution">
    <text evidence="2">The sequence shown here is derived from an EMBL/GenBank/DDBJ whole genome shotgun (WGS) entry which is preliminary data.</text>
</comment>
<dbReference type="InterPro" id="IPR011576">
    <property type="entry name" value="Pyridox_Oxase_N"/>
</dbReference>